<dbReference type="InterPro" id="IPR037455">
    <property type="entry name" value="LucA/IucC-like"/>
</dbReference>
<keyword evidence="5" id="KW-1185">Reference proteome</keyword>
<gene>
    <name evidence="4" type="ORF">ACFPUY_19165</name>
</gene>
<evidence type="ECO:0000259" key="3">
    <source>
        <dbReference type="Pfam" id="PF04183"/>
    </source>
</evidence>
<dbReference type="RefSeq" id="WP_219543971.1">
    <property type="nucleotide sequence ID" value="NZ_JAHKRN010000006.1"/>
</dbReference>
<evidence type="ECO:0000256" key="2">
    <source>
        <dbReference type="ARBA" id="ARBA00007832"/>
    </source>
</evidence>
<comment type="pathway">
    <text evidence="1">Siderophore biosynthesis.</text>
</comment>
<proteinExistence type="inferred from homology"/>
<protein>
    <submittedName>
        <fullName evidence="4">IucA/IucC family protein</fullName>
    </submittedName>
</protein>
<dbReference type="Pfam" id="PF04183">
    <property type="entry name" value="IucA_IucC"/>
    <property type="match status" value="1"/>
</dbReference>
<dbReference type="PANTHER" id="PTHR34384">
    <property type="entry name" value="L-2,3-DIAMINOPROPANOATE--CITRATE LIGASE"/>
    <property type="match status" value="1"/>
</dbReference>
<comment type="similarity">
    <text evidence="2">Belongs to the IucA/IucC family.</text>
</comment>
<dbReference type="Proteomes" id="UP001596096">
    <property type="component" value="Unassembled WGS sequence"/>
</dbReference>
<name>A0ABW1BX01_9ACTN</name>
<reference evidence="5" key="1">
    <citation type="journal article" date="2019" name="Int. J. Syst. Evol. Microbiol.">
        <title>The Global Catalogue of Microorganisms (GCM) 10K type strain sequencing project: providing services to taxonomists for standard genome sequencing and annotation.</title>
        <authorList>
            <consortium name="The Broad Institute Genomics Platform"/>
            <consortium name="The Broad Institute Genome Sequencing Center for Infectious Disease"/>
            <person name="Wu L."/>
            <person name="Ma J."/>
        </authorList>
    </citation>
    <scope>NUCLEOTIDE SEQUENCE [LARGE SCALE GENOMIC DNA]</scope>
    <source>
        <strain evidence="5">CGMCC 4.7106</strain>
    </source>
</reference>
<dbReference type="EMBL" id="JBHSNW010000008">
    <property type="protein sequence ID" value="MFC5817223.1"/>
    <property type="molecule type" value="Genomic_DNA"/>
</dbReference>
<evidence type="ECO:0000313" key="5">
    <source>
        <dbReference type="Proteomes" id="UP001596096"/>
    </source>
</evidence>
<comment type="caution">
    <text evidence="4">The sequence shown here is derived from an EMBL/GenBank/DDBJ whole genome shotgun (WGS) entry which is preliminary data.</text>
</comment>
<accession>A0ABW1BX01</accession>
<evidence type="ECO:0000256" key="1">
    <source>
        <dbReference type="ARBA" id="ARBA00004924"/>
    </source>
</evidence>
<dbReference type="InterPro" id="IPR007310">
    <property type="entry name" value="Aerobactin_biosyn_IucA/IucC_N"/>
</dbReference>
<sequence length="518" mass="55168">MRESHLAARVLDALLREDYGGLSSHVVRGRGGVGLTLADGRLVRLAPGAPFQDFVVAAGELLGLEQVLDTLAEIAPEEDADGVKAFFDECVAALAALELHDARPPAVRSYETLAALADHPCYPTARARPGVPDGELAAYAPEFGPVFELRWAAVPRRMLEPGSAPRLPPDVLASQGAGAFPREPLGPDEVLFPVHPLAVDEARRAGARVLDVRRGTVRPTASMRAVEAGPRTHLVLPLPVSVLGTRDRLGIEPGSLSAAARVEPLLRALAGPDVLVAGEQEYARAGHDHLAWLVRRLPQGRRIPVAALTLPDTPDKPGTQDQPDAQHLCARAWVGAEVELQGEVVDVPVAYVRALLRWSVRLLVEYGVVPQVRWHDAALVLVDGAVKVLVQGHDGVLVSPPRLDAAGIAAPGLPERMLTDDPHALADAFVTGALHLGAAAVAFAVLPPADAAALLRRSLEEALRPYDAHPTARLLRARTLDAARLTGRPWLTAGTLASAKRLSTKPPRMSGPNYLRLR</sequence>
<evidence type="ECO:0000313" key="4">
    <source>
        <dbReference type="EMBL" id="MFC5817223.1"/>
    </source>
</evidence>
<feature type="domain" description="Aerobactin siderophore biosynthesis IucA/IucC N-terminal" evidence="3">
    <location>
        <begin position="113"/>
        <end position="281"/>
    </location>
</feature>
<dbReference type="PANTHER" id="PTHR34384:SF5">
    <property type="entry name" value="L-2,3-DIAMINOPROPANOATE--CITRATE LIGASE"/>
    <property type="match status" value="1"/>
</dbReference>
<organism evidence="4 5">
    <name type="scientific">Nonomuraea harbinensis</name>
    <dbReference type="NCBI Taxonomy" id="1286938"/>
    <lineage>
        <taxon>Bacteria</taxon>
        <taxon>Bacillati</taxon>
        <taxon>Actinomycetota</taxon>
        <taxon>Actinomycetes</taxon>
        <taxon>Streptosporangiales</taxon>
        <taxon>Streptosporangiaceae</taxon>
        <taxon>Nonomuraea</taxon>
    </lineage>
</organism>